<protein>
    <submittedName>
        <fullName evidence="1">Uncharacterized protein</fullName>
    </submittedName>
</protein>
<dbReference type="EMBL" id="CM024810">
    <property type="protein sequence ID" value="KAG8005606.1"/>
    <property type="molecule type" value="Genomic_DNA"/>
</dbReference>
<gene>
    <name evidence="1" type="ORF">GBF38_001514</name>
</gene>
<keyword evidence="2" id="KW-1185">Reference proteome</keyword>
<dbReference type="Proteomes" id="UP000805704">
    <property type="component" value="Chromosome 22"/>
</dbReference>
<organism evidence="1 2">
    <name type="scientific">Nibea albiflora</name>
    <name type="common">Yellow drum</name>
    <name type="synonym">Corvina albiflora</name>
    <dbReference type="NCBI Taxonomy" id="240163"/>
    <lineage>
        <taxon>Eukaryota</taxon>
        <taxon>Metazoa</taxon>
        <taxon>Chordata</taxon>
        <taxon>Craniata</taxon>
        <taxon>Vertebrata</taxon>
        <taxon>Euteleostomi</taxon>
        <taxon>Actinopterygii</taxon>
        <taxon>Neopterygii</taxon>
        <taxon>Teleostei</taxon>
        <taxon>Neoteleostei</taxon>
        <taxon>Acanthomorphata</taxon>
        <taxon>Eupercaria</taxon>
        <taxon>Sciaenidae</taxon>
        <taxon>Nibea</taxon>
    </lineage>
</organism>
<proteinExistence type="predicted"/>
<reference evidence="1" key="1">
    <citation type="submission" date="2020-04" db="EMBL/GenBank/DDBJ databases">
        <title>A chromosome-scale assembly and high-density genetic map of the yellow drum (Nibea albiflora) genome.</title>
        <authorList>
            <person name="Xu D."/>
            <person name="Zhang W."/>
            <person name="Chen R."/>
            <person name="Tan P."/>
            <person name="Wang L."/>
            <person name="Song H."/>
            <person name="Tian L."/>
            <person name="Zhu Q."/>
            <person name="Wang B."/>
        </authorList>
    </citation>
    <scope>NUCLEOTIDE SEQUENCE</scope>
    <source>
        <strain evidence="1">ZJHYS-2018</strain>
    </source>
</reference>
<accession>A0ACB7EU93</accession>
<comment type="caution">
    <text evidence="1">The sequence shown here is derived from an EMBL/GenBank/DDBJ whole genome shotgun (WGS) entry which is preliminary data.</text>
</comment>
<evidence type="ECO:0000313" key="2">
    <source>
        <dbReference type="Proteomes" id="UP000805704"/>
    </source>
</evidence>
<evidence type="ECO:0000313" key="1">
    <source>
        <dbReference type="EMBL" id="KAG8005606.1"/>
    </source>
</evidence>
<sequence>MWHHLIRRVFATFHAGTRAPPTTTTLPSPTRSSPLPNHLRHTNTTSCPSAARAHDDASFVTSAPRSPTPDDNEGATRIRDITNPQAKGAKQLAPTEEDLSHVSRDSDRRGLMVILTGARRETQTLPGLFEKLIDSQVPLSSLFASPFISPSKMAVNSCGYSSLSYTPPSRVAPAGQE</sequence>
<name>A0ACB7EU93_NIBAL</name>